<dbReference type="InterPro" id="IPR032675">
    <property type="entry name" value="LRR_dom_sf"/>
</dbReference>
<gene>
    <name evidence="5" type="ORF">EMPS_02784</name>
</gene>
<dbReference type="SMART" id="SM00368">
    <property type="entry name" value="LRR_RI"/>
    <property type="match status" value="6"/>
</dbReference>
<dbReference type="GO" id="GO:0005096">
    <property type="term" value="F:GTPase activator activity"/>
    <property type="evidence" value="ECO:0007669"/>
    <property type="project" value="UniProtKB-KW"/>
</dbReference>
<feature type="region of interest" description="Disordered" evidence="4">
    <location>
        <begin position="1227"/>
        <end position="1293"/>
    </location>
</feature>
<dbReference type="PANTHER" id="PTHR24113:SF12">
    <property type="entry name" value="RAN GTPASE-ACTIVATING PROTEIN 1"/>
    <property type="match status" value="1"/>
</dbReference>
<dbReference type="SUPFAM" id="SSF52047">
    <property type="entry name" value="RNI-like"/>
    <property type="match status" value="2"/>
</dbReference>
<evidence type="ECO:0000313" key="6">
    <source>
        <dbReference type="Proteomes" id="UP000827284"/>
    </source>
</evidence>
<dbReference type="EMBL" id="BQFW01000004">
    <property type="protein sequence ID" value="GJJ70435.1"/>
    <property type="molecule type" value="Genomic_DNA"/>
</dbReference>
<proteinExistence type="predicted"/>
<sequence>MALWPENDFHNLDSSVLAPFRTPLPLQLPSLQSHQHDTQDDDGDNANCSFSSMSLNINEKRLSRDNQLKDDPTPRIEGSSDTILHGGRSPSSAGDNNNMFELLPLKNTATDRQLEARIRDASLHPLHRHDDRSIADLGILSPPVQEPRPSKSTRQSQIKTEKRPSITTPIEVAELERIRAVVQAFLCQRPSIHEYTVPRLFIVLPDDMPEKSSDRDSDSTGRRDPFKGPVRYRLYFLCECSNSFTLPLGSGLNHLHIAKHGGYGIDPSRQEEFFNRFGQMILTLLIFLKHGHHPEESLAPQNEELPDMVLKRVDKLSSLKKADLPDSIVPHLDQRVNKMLNFLERFRETPELQNFLGGEKSDTQTSKKRRSNSLGLHGLSTLADLHHLYSFLGIANASVRYQSGQLGNLYRIGNARGQVSWVCVYHYRWTFLEKNIDEFERWIVTRRGFFDKQTGSVSISLVSRQHARTFCSWVSNKVAPSLVEIHVKLGWKYGKNDLKRLAETLADSTVTVLTLDGCSTEDDSTYKIFHKKYDPILHLLAQGQIQSLTLLHLPSFFTRLSPKVVHAPSLRRLELGFGMTVDRTDQRSFISFLASCSSLQELSLPGLSVSDLQMTAVLAGVKKNENLTTLDISSSCLDDGAAIILAQGLFNTGVCHLDLSKNEQLSDAGAARVIRAIGPKLTSLKMAQTGFGDQAAAALAKSMDGISIKHTLRDQLQLQHRLDVAALTAGHRPGLRVRVGDVPLTYPESSYSREQTHTVGHLVYLDIEDNQCTAEGFRSLASIKSRFYLLYLNLAGSCDLGDEDCGLIMEKMASSAMVTLRLSCTGFGNASALALAHAIKTNPPGTRATDGRSSVHCRLEELDLQGCPIGSEGFVALQEAFSEVQAFSSLKILDLGHCGSLQGDMSVQLLKTFLIPNGVERLSDVPSMNQSRRSSAILRSVSAAGVTRNRSIVDGLEPGRWAHYRSDSTPVVSSTRKDEVELHELREPLVDFPPTTVLPLVGGFFTNMRQLDLKSTNIGDNSAWLLSQALIQPWILLESLTVLEPALMTSQGLTWIIDALRENTTVTEFGIGKSGFQHSSDLDLFGSGLVNLMEVNKHLRILTTLGAPLGAIAKGLLLNHGLHSMYLIRSKGQLEDLQMMGQALGFNRTLLVFWMGGSDDSLFGSTMRSDMTTASAFKNRQQQSQHTAAENTFRNFHMQLQEQLQEGGNNQGRSFYKKMGSALRAGLGSLSSNNSSSRFTSSRQSSRRHARTFMTQVTPTKARQSRTNSNSGGGSGHGGSRSKHSHTAGGVLSATSWTRNPLIDGIRRNHSLIKVTLDTTPPSGPSTAAIGAASRASTWSSNTNTTAKVQDAGRGGGHAQDQIQLFQHELVQKKIMANRKLLRERGRVGVDELRLLGVDDDVIREVCHAQ</sequence>
<dbReference type="OrthoDB" id="2438408at2759"/>
<dbReference type="GO" id="GO:0006913">
    <property type="term" value="P:nucleocytoplasmic transport"/>
    <property type="evidence" value="ECO:0007669"/>
    <property type="project" value="TreeGrafter"/>
</dbReference>
<protein>
    <submittedName>
        <fullName evidence="5">Uncharacterized protein</fullName>
    </submittedName>
</protein>
<dbReference type="PANTHER" id="PTHR24113">
    <property type="entry name" value="RAN GTPASE-ACTIVATING PROTEIN 1"/>
    <property type="match status" value="1"/>
</dbReference>
<evidence type="ECO:0000256" key="4">
    <source>
        <dbReference type="SAM" id="MobiDB-lite"/>
    </source>
</evidence>
<keyword evidence="3" id="KW-0677">Repeat</keyword>
<feature type="region of interest" description="Disordered" evidence="4">
    <location>
        <begin position="57"/>
        <end position="99"/>
    </location>
</feature>
<name>A0A9P3LU97_9FUNG</name>
<dbReference type="GO" id="GO:0048471">
    <property type="term" value="C:perinuclear region of cytoplasm"/>
    <property type="evidence" value="ECO:0007669"/>
    <property type="project" value="TreeGrafter"/>
</dbReference>
<dbReference type="Pfam" id="PF13516">
    <property type="entry name" value="LRR_6"/>
    <property type="match status" value="1"/>
</dbReference>
<feature type="compositionally biased region" description="Low complexity" evidence="4">
    <location>
        <begin position="1332"/>
        <end position="1342"/>
    </location>
</feature>
<dbReference type="InterPro" id="IPR001611">
    <property type="entry name" value="Leu-rich_rpt"/>
</dbReference>
<evidence type="ECO:0000256" key="2">
    <source>
        <dbReference type="ARBA" id="ARBA00022614"/>
    </source>
</evidence>
<organism evidence="5 6">
    <name type="scientific">Entomortierella parvispora</name>
    <dbReference type="NCBI Taxonomy" id="205924"/>
    <lineage>
        <taxon>Eukaryota</taxon>
        <taxon>Fungi</taxon>
        <taxon>Fungi incertae sedis</taxon>
        <taxon>Mucoromycota</taxon>
        <taxon>Mortierellomycotina</taxon>
        <taxon>Mortierellomycetes</taxon>
        <taxon>Mortierellales</taxon>
        <taxon>Mortierellaceae</taxon>
        <taxon>Entomortierella</taxon>
    </lineage>
</organism>
<feature type="compositionally biased region" description="Polar residues" evidence="4">
    <location>
        <begin position="1253"/>
        <end position="1262"/>
    </location>
</feature>
<dbReference type="GO" id="GO:0005829">
    <property type="term" value="C:cytosol"/>
    <property type="evidence" value="ECO:0007669"/>
    <property type="project" value="TreeGrafter"/>
</dbReference>
<reference evidence="5" key="1">
    <citation type="submission" date="2021-11" db="EMBL/GenBank/DDBJ databases">
        <authorList>
            <person name="Herlambang A."/>
            <person name="Guo Y."/>
            <person name="Takashima Y."/>
            <person name="Nishizawa T."/>
        </authorList>
    </citation>
    <scope>NUCLEOTIDE SEQUENCE</scope>
    <source>
        <strain evidence="5">E1425</strain>
    </source>
</reference>
<dbReference type="Gene3D" id="3.80.10.10">
    <property type="entry name" value="Ribonuclease Inhibitor"/>
    <property type="match status" value="3"/>
</dbReference>
<dbReference type="GO" id="GO:0005634">
    <property type="term" value="C:nucleus"/>
    <property type="evidence" value="ECO:0007669"/>
    <property type="project" value="TreeGrafter"/>
</dbReference>
<feature type="region of interest" description="Disordered" evidence="4">
    <location>
        <begin position="1317"/>
        <end position="1342"/>
    </location>
</feature>
<evidence type="ECO:0000256" key="1">
    <source>
        <dbReference type="ARBA" id="ARBA00022468"/>
    </source>
</evidence>
<reference evidence="5" key="2">
    <citation type="journal article" date="2022" name="Microbiol. Resour. Announc.">
        <title>Whole-Genome Sequence of Entomortierella parvispora E1425, a Mucoromycotan Fungus Associated with Burkholderiaceae-Related Endosymbiotic Bacteria.</title>
        <authorList>
            <person name="Herlambang A."/>
            <person name="Guo Y."/>
            <person name="Takashima Y."/>
            <person name="Narisawa K."/>
            <person name="Ohta H."/>
            <person name="Nishizawa T."/>
        </authorList>
    </citation>
    <scope>NUCLEOTIDE SEQUENCE</scope>
    <source>
        <strain evidence="5">E1425</strain>
    </source>
</reference>
<keyword evidence="2" id="KW-0433">Leucine-rich repeat</keyword>
<feature type="compositionally biased region" description="Polar residues" evidence="4">
    <location>
        <begin position="89"/>
        <end position="99"/>
    </location>
</feature>
<feature type="compositionally biased region" description="Low complexity" evidence="4">
    <location>
        <begin position="1227"/>
        <end position="1244"/>
    </location>
</feature>
<comment type="caution">
    <text evidence="5">The sequence shown here is derived from an EMBL/GenBank/DDBJ whole genome shotgun (WGS) entry which is preliminary data.</text>
</comment>
<feature type="region of interest" description="Disordered" evidence="4">
    <location>
        <begin position="138"/>
        <end position="165"/>
    </location>
</feature>
<dbReference type="Proteomes" id="UP000827284">
    <property type="component" value="Unassembled WGS sequence"/>
</dbReference>
<evidence type="ECO:0000256" key="3">
    <source>
        <dbReference type="ARBA" id="ARBA00022737"/>
    </source>
</evidence>
<dbReference type="GO" id="GO:0031267">
    <property type="term" value="F:small GTPase binding"/>
    <property type="evidence" value="ECO:0007669"/>
    <property type="project" value="TreeGrafter"/>
</dbReference>
<feature type="region of interest" description="Disordered" evidence="4">
    <location>
        <begin position="32"/>
        <end position="51"/>
    </location>
</feature>
<evidence type="ECO:0000313" key="5">
    <source>
        <dbReference type="EMBL" id="GJJ70435.1"/>
    </source>
</evidence>
<keyword evidence="1" id="KW-0343">GTPase activation</keyword>
<accession>A0A9P3LU97</accession>
<dbReference type="InterPro" id="IPR027038">
    <property type="entry name" value="RanGap"/>
</dbReference>
<keyword evidence="6" id="KW-1185">Reference proteome</keyword>
<feature type="compositionally biased region" description="Basic and acidic residues" evidence="4">
    <location>
        <begin position="58"/>
        <end position="74"/>
    </location>
</feature>